<keyword evidence="1" id="KW-1133">Transmembrane helix</keyword>
<dbReference type="PANTHER" id="PTHR47691">
    <property type="entry name" value="REGULATOR-RELATED"/>
    <property type="match status" value="1"/>
</dbReference>
<dbReference type="SMART" id="SM00028">
    <property type="entry name" value="TPR"/>
    <property type="match status" value="4"/>
</dbReference>
<organism evidence="2">
    <name type="scientific">Candidatus Methanophagaceae archaeon ANME-1 ERB6</name>
    <dbReference type="NCBI Taxonomy" id="2759912"/>
    <lineage>
        <taxon>Archaea</taxon>
        <taxon>Methanobacteriati</taxon>
        <taxon>Methanobacteriota</taxon>
        <taxon>Stenosarchaea group</taxon>
        <taxon>Methanomicrobia</taxon>
        <taxon>Candidatus Methanophagales</taxon>
        <taxon>Candidatus Methanophagaceae</taxon>
    </lineage>
</organism>
<feature type="transmembrane region" description="Helical" evidence="1">
    <location>
        <begin position="109"/>
        <end position="128"/>
    </location>
</feature>
<evidence type="ECO:0000313" key="2">
    <source>
        <dbReference type="EMBL" id="QNO51124.1"/>
    </source>
</evidence>
<gene>
    <name evidence="2" type="ORF">OLNPMGDC_00015</name>
</gene>
<dbReference type="SUPFAM" id="SSF48452">
    <property type="entry name" value="TPR-like"/>
    <property type="match status" value="2"/>
</dbReference>
<protein>
    <submittedName>
        <fullName evidence="2">Uncharacterized protein</fullName>
    </submittedName>
</protein>
<reference evidence="2" key="1">
    <citation type="submission" date="2020-06" db="EMBL/GenBank/DDBJ databases">
        <title>Unique genomic features of the anaerobic methanotrophic archaea.</title>
        <authorList>
            <person name="Chadwick G.L."/>
            <person name="Skennerton C.T."/>
            <person name="Laso-Perez R."/>
            <person name="Leu A.O."/>
            <person name="Speth D.R."/>
            <person name="Yu H."/>
            <person name="Morgan-Lang C."/>
            <person name="Hatzenpichler R."/>
            <person name="Goudeau D."/>
            <person name="Malmstrom R."/>
            <person name="Brazelton W.J."/>
            <person name="Woyke T."/>
            <person name="Hallam S.J."/>
            <person name="Tyson G.W."/>
            <person name="Wegener G."/>
            <person name="Boetius A."/>
            <person name="Orphan V."/>
        </authorList>
    </citation>
    <scope>NUCLEOTIDE SEQUENCE</scope>
</reference>
<sequence length="814" mass="93445">MKISKHSPLLWYLCIVAVVVLALILTGIAFTIPFSVPAVIGIAGAILGYYLYTKKPKEKEEKKEEKEIAVPKPPTPYFAHPYPMQKNFTGREKERAELTEWLENDSNSMFVHVAIGGMGKSALAWYWLTEDVIKLKRENPLKGIIWWSFYDKEASFESFLNHSIEYASEGKVDAEKIESRRDKMDELYSLLSGNQFILVLDGVERLLRAYAGMGSPYQGDEVKEDEKKDYNACVEPNCGTFLQMLANVPKTKTLITTRISPKELDDLDGVVRRELKEMDKEDAVEFFERQGVKGTRAEIEEVCRVYGFHPLSLRLLSGMIVHSMKFGGDIKAWTKYNPLPKLVPKEHHILELAYNSLDKKKQNFISRLSAFRNPMDYDAISIFNDFGSEEELNGVLLELVERGMLFRDEKSNKFDLHPIVRKYCYDRLRDKEGVHSKLSGYFAEFHVPKKIESVDDLAPVIELYHHTVRAGRYDEARRLYYNRLATPLFYKFGAYQTTIELLRALFPDGEDKLPRLKNESDQAWTLGALANSYSLSGWSRGAFSLFEMDIEVSKKQDDKTNLAIGLGNLADGQMKIGELNAAEANLRRRIEICREIKDEFNESIGHQELGRLHTYFGEFEEAEKELSKALTLFTKSNAAQSQGIGFAYRSLRSFIMSNAEDTLKYAEESRELADVEKVERDIIRAEWLLGAAYILKGNLVEAEKHLTEALTRDRKINLVELEPDILLEFAKLMFKRNHKEEALKFADEALQIADRCEYRLKQADIHNFLAEFYMGAGDLEKVREHGEIAKERAECGYKPALEKAKKILNEIEQM</sequence>
<dbReference type="InterPro" id="IPR011990">
    <property type="entry name" value="TPR-like_helical_dom_sf"/>
</dbReference>
<dbReference type="Gene3D" id="1.25.40.10">
    <property type="entry name" value="Tetratricopeptide repeat domain"/>
    <property type="match status" value="2"/>
</dbReference>
<dbReference type="InterPro" id="IPR027417">
    <property type="entry name" value="P-loop_NTPase"/>
</dbReference>
<dbReference type="Gene3D" id="3.40.50.300">
    <property type="entry name" value="P-loop containing nucleotide triphosphate hydrolases"/>
    <property type="match status" value="1"/>
</dbReference>
<keyword evidence="1" id="KW-0472">Membrane</keyword>
<name>A0A7G9YSZ0_9EURY</name>
<feature type="transmembrane region" description="Helical" evidence="1">
    <location>
        <begin position="9"/>
        <end position="28"/>
    </location>
</feature>
<proteinExistence type="predicted"/>
<dbReference type="SUPFAM" id="SSF52540">
    <property type="entry name" value="P-loop containing nucleoside triphosphate hydrolases"/>
    <property type="match status" value="1"/>
</dbReference>
<dbReference type="AlphaFoldDB" id="A0A7G9YSZ0"/>
<accession>A0A7G9YSZ0</accession>
<dbReference type="PANTHER" id="PTHR47691:SF3">
    <property type="entry name" value="HTH-TYPE TRANSCRIPTIONAL REGULATOR RV0890C-RELATED"/>
    <property type="match status" value="1"/>
</dbReference>
<dbReference type="InterPro" id="IPR019734">
    <property type="entry name" value="TPR_rpt"/>
</dbReference>
<evidence type="ECO:0000256" key="1">
    <source>
        <dbReference type="SAM" id="Phobius"/>
    </source>
</evidence>
<feature type="transmembrane region" description="Helical" evidence="1">
    <location>
        <begin position="34"/>
        <end position="52"/>
    </location>
</feature>
<dbReference type="EMBL" id="MT631461">
    <property type="protein sequence ID" value="QNO51124.1"/>
    <property type="molecule type" value="Genomic_DNA"/>
</dbReference>
<keyword evidence="1" id="KW-0812">Transmembrane</keyword>